<dbReference type="EMBL" id="FAOO01000004">
    <property type="protein sequence ID" value="CUU03272.1"/>
    <property type="molecule type" value="Genomic_DNA"/>
</dbReference>
<proteinExistence type="predicted"/>
<accession>A0A0S4MXH0</accession>
<evidence type="ECO:0000313" key="3">
    <source>
        <dbReference type="Proteomes" id="UP000320623"/>
    </source>
</evidence>
<dbReference type="OrthoDB" id="9814545at2"/>
<dbReference type="InterPro" id="IPR043129">
    <property type="entry name" value="ATPase_NBD"/>
</dbReference>
<dbReference type="Proteomes" id="UP000320623">
    <property type="component" value="Unassembled WGS sequence"/>
</dbReference>
<sequence>MRIASIDVGTNTLLLLIADVNGDEIFPIHNEQVISRLGKGVDSSGLILKEAFDKVVDALLNFKAKAQSFNVEKIVAVGTSALRDAKNKIDFLKFIEQKTGIKIKVISGEEEAKLTYLGAVSGLRVRNSKISVIDIGGGSTEIITGVGYGVKKFVSLNIGTVRLTEKFLKHSPPLDEEINEVRNFLNEQFEKIEKEFDFSGSRLVGVAATVTTIASYDLKLEKYDGEKVNGHKMTFETISKIYETFKDLSVEEIRKIPQVSSGREDVIFAGILILSEFMRKFNFTEITASDRGLRYGVIFDLIRTNSL</sequence>
<dbReference type="Pfam" id="PF02541">
    <property type="entry name" value="Ppx-GppA"/>
    <property type="match status" value="1"/>
</dbReference>
<dbReference type="SUPFAM" id="SSF53067">
    <property type="entry name" value="Actin-like ATPase domain"/>
    <property type="match status" value="2"/>
</dbReference>
<dbReference type="RefSeq" id="WP_140944482.1">
    <property type="nucleotide sequence ID" value="NZ_FAOO01000004.1"/>
</dbReference>
<dbReference type="CDD" id="cd24054">
    <property type="entry name" value="ASKHA_NBD_AaPPX-GppA_MtPPX2-like"/>
    <property type="match status" value="1"/>
</dbReference>
<dbReference type="Gene3D" id="3.30.420.150">
    <property type="entry name" value="Exopolyphosphatase. Domain 2"/>
    <property type="match status" value="1"/>
</dbReference>
<dbReference type="InterPro" id="IPR050273">
    <property type="entry name" value="GppA/Ppx_hydrolase"/>
</dbReference>
<feature type="domain" description="Ppx/GppA phosphatase N-terminal" evidence="1">
    <location>
        <begin position="17"/>
        <end position="302"/>
    </location>
</feature>
<dbReference type="Gene3D" id="3.30.420.40">
    <property type="match status" value="1"/>
</dbReference>
<dbReference type="PANTHER" id="PTHR30005">
    <property type="entry name" value="EXOPOLYPHOSPHATASE"/>
    <property type="match status" value="1"/>
</dbReference>
<name>A0A0S4MXH0_9BACT</name>
<keyword evidence="3" id="KW-1185">Reference proteome</keyword>
<reference evidence="3" key="1">
    <citation type="submission" date="2015-11" db="EMBL/GenBank/DDBJ databases">
        <authorList>
            <person name="Varghese N."/>
        </authorList>
    </citation>
    <scope>NUCLEOTIDE SEQUENCE [LARGE SCALE GENOMIC DNA]</scope>
</reference>
<dbReference type="InterPro" id="IPR003695">
    <property type="entry name" value="Ppx_GppA_N"/>
</dbReference>
<evidence type="ECO:0000259" key="1">
    <source>
        <dbReference type="Pfam" id="PF02541"/>
    </source>
</evidence>
<dbReference type="AlphaFoldDB" id="A0A0S4MXH0"/>
<gene>
    <name evidence="2" type="ORF">JGI1_00692</name>
</gene>
<dbReference type="PANTHER" id="PTHR30005:SF0">
    <property type="entry name" value="RETROGRADE REGULATION PROTEIN 2"/>
    <property type="match status" value="1"/>
</dbReference>
<dbReference type="STRING" id="1643428.GCA_001442855_00673"/>
<protein>
    <submittedName>
        <fullName evidence="2">Ppx/GppA phosphatase</fullName>
    </submittedName>
</protein>
<evidence type="ECO:0000313" key="2">
    <source>
        <dbReference type="EMBL" id="CUU03272.1"/>
    </source>
</evidence>
<organism evidence="2 3">
    <name type="scientific">Candidatus Thermokryptus mobilis</name>
    <dbReference type="NCBI Taxonomy" id="1643428"/>
    <lineage>
        <taxon>Bacteria</taxon>
        <taxon>Pseudomonadati</taxon>
        <taxon>Candidatus Kryptoniota</taxon>
        <taxon>Candidatus Thermokryptus</taxon>
    </lineage>
</organism>
<dbReference type="GO" id="GO:0016462">
    <property type="term" value="F:pyrophosphatase activity"/>
    <property type="evidence" value="ECO:0007669"/>
    <property type="project" value="TreeGrafter"/>
</dbReference>